<evidence type="ECO:0000313" key="2">
    <source>
        <dbReference type="Proteomes" id="UP000494205"/>
    </source>
</evidence>
<organism evidence="1 2">
    <name type="scientific">Paraburkholderia rhynchosiae</name>
    <dbReference type="NCBI Taxonomy" id="487049"/>
    <lineage>
        <taxon>Bacteria</taxon>
        <taxon>Pseudomonadati</taxon>
        <taxon>Pseudomonadota</taxon>
        <taxon>Betaproteobacteria</taxon>
        <taxon>Burkholderiales</taxon>
        <taxon>Burkholderiaceae</taxon>
        <taxon>Paraburkholderia</taxon>
    </lineage>
</organism>
<protein>
    <submittedName>
        <fullName evidence="1">Uncharacterized protein</fullName>
    </submittedName>
</protein>
<dbReference type="EMBL" id="CADIJZ010000015">
    <property type="protein sequence ID" value="CAB3709325.1"/>
    <property type="molecule type" value="Genomic_DNA"/>
</dbReference>
<evidence type="ECO:0000313" key="1">
    <source>
        <dbReference type="EMBL" id="CAB3709325.1"/>
    </source>
</evidence>
<name>A0A6J5BKP0_9BURK</name>
<proteinExistence type="predicted"/>
<reference evidence="1 2" key="1">
    <citation type="submission" date="2020-04" db="EMBL/GenBank/DDBJ databases">
        <authorList>
            <person name="De Canck E."/>
        </authorList>
    </citation>
    <scope>NUCLEOTIDE SEQUENCE [LARGE SCALE GENOMIC DNA]</scope>
    <source>
        <strain evidence="1 2">LMG 27174</strain>
    </source>
</reference>
<dbReference type="Proteomes" id="UP000494205">
    <property type="component" value="Unassembled WGS sequence"/>
</dbReference>
<sequence>MHALFLHWGCAQWAHERGTLDIHSLASIKDSQ</sequence>
<accession>A0A6J5BKP0</accession>
<gene>
    <name evidence="1" type="ORF">LMG27174_04137</name>
</gene>
<dbReference type="AlphaFoldDB" id="A0A6J5BKP0"/>